<dbReference type="InterPro" id="IPR001138">
    <property type="entry name" value="Zn2Cys6_DnaBD"/>
</dbReference>
<dbReference type="PANTHER" id="PTHR47424:SF3">
    <property type="entry name" value="REGULATORY PROTEIN GAL4"/>
    <property type="match status" value="1"/>
</dbReference>
<evidence type="ECO:0000256" key="5">
    <source>
        <dbReference type="ARBA" id="ARBA00023242"/>
    </source>
</evidence>
<comment type="caution">
    <text evidence="8">The sequence shown here is derived from an EMBL/GenBank/DDBJ whole genome shotgun (WGS) entry which is preliminary data.</text>
</comment>
<dbReference type="Proteomes" id="UP000717696">
    <property type="component" value="Unassembled WGS sequence"/>
</dbReference>
<dbReference type="SMART" id="SM00906">
    <property type="entry name" value="Fungal_trans"/>
    <property type="match status" value="1"/>
</dbReference>
<keyword evidence="2" id="KW-0805">Transcription regulation</keyword>
<dbReference type="CDD" id="cd00067">
    <property type="entry name" value="GAL4"/>
    <property type="match status" value="1"/>
</dbReference>
<organism evidence="8 9">
    <name type="scientific">Dactylonectria estremocensis</name>
    <dbReference type="NCBI Taxonomy" id="1079267"/>
    <lineage>
        <taxon>Eukaryota</taxon>
        <taxon>Fungi</taxon>
        <taxon>Dikarya</taxon>
        <taxon>Ascomycota</taxon>
        <taxon>Pezizomycotina</taxon>
        <taxon>Sordariomycetes</taxon>
        <taxon>Hypocreomycetidae</taxon>
        <taxon>Hypocreales</taxon>
        <taxon>Nectriaceae</taxon>
        <taxon>Dactylonectria</taxon>
    </lineage>
</organism>
<dbReference type="GO" id="GO:0006351">
    <property type="term" value="P:DNA-templated transcription"/>
    <property type="evidence" value="ECO:0007669"/>
    <property type="project" value="InterPro"/>
</dbReference>
<evidence type="ECO:0000256" key="6">
    <source>
        <dbReference type="SAM" id="MobiDB-lite"/>
    </source>
</evidence>
<evidence type="ECO:0000256" key="4">
    <source>
        <dbReference type="ARBA" id="ARBA00023163"/>
    </source>
</evidence>
<feature type="domain" description="Zn(2)-C6 fungal-type" evidence="7">
    <location>
        <begin position="34"/>
        <end position="63"/>
    </location>
</feature>
<dbReference type="InterPro" id="IPR007219">
    <property type="entry name" value="XnlR_reg_dom"/>
</dbReference>
<accession>A0A9P9FIB0</accession>
<dbReference type="EMBL" id="JAGMUU010000001">
    <property type="protein sequence ID" value="KAH7162013.1"/>
    <property type="molecule type" value="Genomic_DNA"/>
</dbReference>
<dbReference type="PROSITE" id="PS50048">
    <property type="entry name" value="ZN2_CY6_FUNGAL_2"/>
    <property type="match status" value="1"/>
</dbReference>
<feature type="region of interest" description="Disordered" evidence="6">
    <location>
        <begin position="1"/>
        <end position="23"/>
    </location>
</feature>
<keyword evidence="9" id="KW-1185">Reference proteome</keyword>
<dbReference type="InterPro" id="IPR036864">
    <property type="entry name" value="Zn2-C6_fun-type_DNA-bd_sf"/>
</dbReference>
<gene>
    <name evidence="8" type="ORF">B0J13DRAFT_579890</name>
</gene>
<evidence type="ECO:0000256" key="2">
    <source>
        <dbReference type="ARBA" id="ARBA00023015"/>
    </source>
</evidence>
<dbReference type="SUPFAM" id="SSF57701">
    <property type="entry name" value="Zn2/Cys6 DNA-binding domain"/>
    <property type="match status" value="1"/>
</dbReference>
<dbReference type="PROSITE" id="PS00463">
    <property type="entry name" value="ZN2_CY6_FUNGAL_1"/>
    <property type="match status" value="1"/>
</dbReference>
<reference evidence="8" key="1">
    <citation type="journal article" date="2021" name="Nat. Commun.">
        <title>Genetic determinants of endophytism in the Arabidopsis root mycobiome.</title>
        <authorList>
            <person name="Mesny F."/>
            <person name="Miyauchi S."/>
            <person name="Thiergart T."/>
            <person name="Pickel B."/>
            <person name="Atanasova L."/>
            <person name="Karlsson M."/>
            <person name="Huettel B."/>
            <person name="Barry K.W."/>
            <person name="Haridas S."/>
            <person name="Chen C."/>
            <person name="Bauer D."/>
            <person name="Andreopoulos W."/>
            <person name="Pangilinan J."/>
            <person name="LaButti K."/>
            <person name="Riley R."/>
            <person name="Lipzen A."/>
            <person name="Clum A."/>
            <person name="Drula E."/>
            <person name="Henrissat B."/>
            <person name="Kohler A."/>
            <person name="Grigoriev I.V."/>
            <person name="Martin F.M."/>
            <person name="Hacquard S."/>
        </authorList>
    </citation>
    <scope>NUCLEOTIDE SEQUENCE</scope>
    <source>
        <strain evidence="8">MPI-CAGE-AT-0021</strain>
    </source>
</reference>
<evidence type="ECO:0000313" key="9">
    <source>
        <dbReference type="Proteomes" id="UP000717696"/>
    </source>
</evidence>
<protein>
    <submittedName>
        <fullName evidence="8">Fungal-specific transcription factor domain-containing protein</fullName>
    </submittedName>
</protein>
<dbReference type="PANTHER" id="PTHR47424">
    <property type="entry name" value="REGULATORY PROTEIN GAL4"/>
    <property type="match status" value="1"/>
</dbReference>
<dbReference type="InterPro" id="IPR051127">
    <property type="entry name" value="Fungal_SecMet_Regulators"/>
</dbReference>
<dbReference type="Pfam" id="PF04082">
    <property type="entry name" value="Fungal_trans"/>
    <property type="match status" value="1"/>
</dbReference>
<keyword evidence="4" id="KW-0804">Transcription</keyword>
<proteinExistence type="predicted"/>
<evidence type="ECO:0000259" key="7">
    <source>
        <dbReference type="PROSITE" id="PS50048"/>
    </source>
</evidence>
<dbReference type="GO" id="GO:0000981">
    <property type="term" value="F:DNA-binding transcription factor activity, RNA polymerase II-specific"/>
    <property type="evidence" value="ECO:0007669"/>
    <property type="project" value="InterPro"/>
</dbReference>
<dbReference type="GO" id="GO:0005634">
    <property type="term" value="C:nucleus"/>
    <property type="evidence" value="ECO:0007669"/>
    <property type="project" value="TreeGrafter"/>
</dbReference>
<keyword evidence="1" id="KW-0479">Metal-binding</keyword>
<dbReference type="Pfam" id="PF00172">
    <property type="entry name" value="Zn_clus"/>
    <property type="match status" value="1"/>
</dbReference>
<evidence type="ECO:0000313" key="8">
    <source>
        <dbReference type="EMBL" id="KAH7162013.1"/>
    </source>
</evidence>
<evidence type="ECO:0000256" key="1">
    <source>
        <dbReference type="ARBA" id="ARBA00022723"/>
    </source>
</evidence>
<dbReference type="GO" id="GO:0000978">
    <property type="term" value="F:RNA polymerase II cis-regulatory region sequence-specific DNA binding"/>
    <property type="evidence" value="ECO:0007669"/>
    <property type="project" value="TreeGrafter"/>
</dbReference>
<dbReference type="Gene3D" id="4.10.240.10">
    <property type="entry name" value="Zn(2)-C6 fungal-type DNA-binding domain"/>
    <property type="match status" value="1"/>
</dbReference>
<evidence type="ECO:0000256" key="3">
    <source>
        <dbReference type="ARBA" id="ARBA00023125"/>
    </source>
</evidence>
<dbReference type="OrthoDB" id="3364175at2759"/>
<dbReference type="GO" id="GO:0000435">
    <property type="term" value="P:positive regulation of transcription from RNA polymerase II promoter by galactose"/>
    <property type="evidence" value="ECO:0007669"/>
    <property type="project" value="TreeGrafter"/>
</dbReference>
<dbReference type="GO" id="GO:0008270">
    <property type="term" value="F:zinc ion binding"/>
    <property type="evidence" value="ECO:0007669"/>
    <property type="project" value="InterPro"/>
</dbReference>
<dbReference type="AlphaFoldDB" id="A0A9P9FIB0"/>
<dbReference type="CDD" id="cd12148">
    <property type="entry name" value="fungal_TF_MHR"/>
    <property type="match status" value="1"/>
</dbReference>
<sequence>MASNSSEATSAASATARPFEPVQYKPRETRSHKACDACKRRKVRCSGINPCQHCYRNQLNCTYSTTNGKLAFLERRLHECEKRMQAIETAWRQFLPDVDLAQAIRAVENVDHTPVLSTSSSAAVPLAIAEDAQVNPSQNLDPRIPSPADLEFDTMEALEWDETLDLGAITDGIGSLSVRTTASGYMGPQSGSSLLRYLQSVGNYLNDDESSYSYEASPEATSRSGDLQAHHVPPALQKRCVDWYFDYYHKAYPLLHEGIFRAEYMGKYAFSWCAISKPKDGSWPVLYNMVLAVGAFAGPESSNASDGYFYSQARAALSMDLLQRGSLHLVQAFALMANYLQKRNKPNSGFVFLGIALNMGLGLGLHREFSEASISPFAMELRRRVWWTLFIFDSGARLTFGRSSMQLFGGNIKTPRNLDDADLAVDADVLDNSQDRPTVTSSLIWQCKLAEIGNEANTKLLERRLPQESQMVALDDQIQTWRESLPSYFKQMPEAECSWFDIPRMVLLWRSQHLRIVVNRPFLLNVLQHRQPLEIDADTAVGRCTSAAAECSRSINAFYSTQTSFPGSLAWYATYWLVTAVFVPVTCLTYDPYHSSALEWRAQIEQSRDVLEQMAMIEPIAGRAIQILSKIMG</sequence>
<dbReference type="SMART" id="SM00066">
    <property type="entry name" value="GAL4"/>
    <property type="match status" value="1"/>
</dbReference>
<feature type="compositionally biased region" description="Low complexity" evidence="6">
    <location>
        <begin position="1"/>
        <end position="16"/>
    </location>
</feature>
<keyword evidence="3" id="KW-0238">DNA-binding</keyword>
<name>A0A9P9FIB0_9HYPO</name>
<keyword evidence="5" id="KW-0539">Nucleus</keyword>